<keyword evidence="6 9" id="KW-0058">Aromatic hydrocarbons catabolism</keyword>
<evidence type="ECO:0000256" key="8">
    <source>
        <dbReference type="NCBIfam" id="TIGR03221"/>
    </source>
</evidence>
<dbReference type="GO" id="GO:0042952">
    <property type="term" value="P:beta-ketoadipate pathway"/>
    <property type="evidence" value="ECO:0007669"/>
    <property type="project" value="UniProtKB-UniRule"/>
</dbReference>
<evidence type="ECO:0000313" key="11">
    <source>
        <dbReference type="EMBL" id="QND72123.1"/>
    </source>
</evidence>
<dbReference type="GO" id="GO:0016159">
    <property type="term" value="F:muconolactone delta-isomerase activity"/>
    <property type="evidence" value="ECO:0007669"/>
    <property type="project" value="UniProtKB-UniRule"/>
</dbReference>
<dbReference type="Pfam" id="PF02426">
    <property type="entry name" value="MIase"/>
    <property type="match status" value="1"/>
</dbReference>
<comment type="subunit">
    <text evidence="4">Homodecamer.</text>
</comment>
<dbReference type="InterPro" id="IPR011008">
    <property type="entry name" value="Dimeric_a/b-barrel"/>
</dbReference>
<gene>
    <name evidence="11" type="primary">catC</name>
    <name evidence="11" type="ORF">HB776_13505</name>
</gene>
<dbReference type="Gene3D" id="3.30.70.1060">
    <property type="entry name" value="Dimeric alpha+beta barrel"/>
    <property type="match status" value="1"/>
</dbReference>
<name>A0A7G6TZE1_9BRAD</name>
<evidence type="ECO:0000256" key="3">
    <source>
        <dbReference type="ARBA" id="ARBA00010882"/>
    </source>
</evidence>
<comment type="similarity">
    <text evidence="3 9">Belongs to the muconolactone Delta-isomerase family.</text>
</comment>
<evidence type="ECO:0000256" key="7">
    <source>
        <dbReference type="ARBA" id="ARBA00023235"/>
    </source>
</evidence>
<feature type="domain" description="Muconolactone isomerase" evidence="10">
    <location>
        <begin position="1"/>
        <end position="89"/>
    </location>
</feature>
<dbReference type="EMBL" id="CP050292">
    <property type="protein sequence ID" value="QND72123.1"/>
    <property type="molecule type" value="Genomic_DNA"/>
</dbReference>
<evidence type="ECO:0000256" key="5">
    <source>
        <dbReference type="ARBA" id="ARBA00012070"/>
    </source>
</evidence>
<evidence type="ECO:0000259" key="10">
    <source>
        <dbReference type="Pfam" id="PF02426"/>
    </source>
</evidence>
<dbReference type="InterPro" id="IPR026029">
    <property type="entry name" value="MLI_dom"/>
</dbReference>
<keyword evidence="7 9" id="KW-0413">Isomerase</keyword>
<proteinExistence type="inferred from homology"/>
<dbReference type="NCBIfam" id="TIGR03221">
    <property type="entry name" value="muco_delta"/>
    <property type="match status" value="1"/>
</dbReference>
<dbReference type="Proteomes" id="UP000515291">
    <property type="component" value="Chromosome"/>
</dbReference>
<protein>
    <recommendedName>
        <fullName evidence="5 8">Muconolactone Delta-isomerase</fullName>
        <shortName evidence="9">MIase</shortName>
        <ecNumber evidence="5 8">5.3.3.4</ecNumber>
    </recommendedName>
</protein>
<organism evidence="11 12">
    <name type="scientific">Tardiphaga robiniae</name>
    <dbReference type="NCBI Taxonomy" id="943830"/>
    <lineage>
        <taxon>Bacteria</taxon>
        <taxon>Pseudomonadati</taxon>
        <taxon>Pseudomonadota</taxon>
        <taxon>Alphaproteobacteria</taxon>
        <taxon>Hyphomicrobiales</taxon>
        <taxon>Nitrobacteraceae</taxon>
        <taxon>Tardiphaga</taxon>
    </lineage>
</organism>
<dbReference type="InterPro" id="IPR003464">
    <property type="entry name" value="Muconolactone_d_Isoase"/>
</dbReference>
<reference evidence="12" key="1">
    <citation type="journal article" date="2020" name="Mol. Plant Microbe">
        <title>Rhizobial microsymbionts of the narrowly endemic Oxytropis species growing in Kamchatka are characterized by significant genetic diversity and possess a set of genes that are associated with T3SS and T6SS secretion systems and can affect the development of symbiosis.</title>
        <authorList>
            <person name="Safronova V."/>
            <person name="Guro P."/>
            <person name="Sazanova A."/>
            <person name="Kuznetsova I."/>
            <person name="Belimov A."/>
            <person name="Yakubov V."/>
            <person name="Chirak E."/>
            <person name="Afonin A."/>
            <person name="Gogolev Y."/>
            <person name="Andronov E."/>
            <person name="Tikhonovich I."/>
        </authorList>
    </citation>
    <scope>NUCLEOTIDE SEQUENCE [LARGE SCALE GENOMIC DNA]</scope>
    <source>
        <strain evidence="12">581</strain>
    </source>
</reference>
<dbReference type="RefSeq" id="WP_089265024.1">
    <property type="nucleotide sequence ID" value="NZ_CP050292.1"/>
</dbReference>
<evidence type="ECO:0000256" key="6">
    <source>
        <dbReference type="ARBA" id="ARBA00022797"/>
    </source>
</evidence>
<comment type="pathway">
    <text evidence="2 9">Aromatic compound metabolism; beta-ketoadipate pathway; 5-oxo-4,5-dihydro-2-furylacetate from catechol: step 3/3.</text>
</comment>
<accession>A0A7G6TZE1</accession>
<sequence>MLFQVEMDVQIPPGLAPDVVEQLKKTERERAQELQKTGEWRHLWRVAGRYANVSIFDVASNEALHDILSTLPLFPFMRVSVTPLCRHPSSVRSDDS</sequence>
<dbReference type="EC" id="5.3.3.4" evidence="5 8"/>
<dbReference type="SUPFAM" id="SSF54909">
    <property type="entry name" value="Dimeric alpha+beta barrel"/>
    <property type="match status" value="1"/>
</dbReference>
<dbReference type="KEGG" id="trb:HB776_13505"/>
<comment type="catalytic activity">
    <reaction evidence="1 9">
        <text>(S)-muconolactone = (4,5-dihydro-5-oxofuran-2-yl)-acetate</text>
        <dbReference type="Rhea" id="RHEA:12348"/>
        <dbReference type="ChEBI" id="CHEBI:58425"/>
        <dbReference type="ChEBI" id="CHEBI:58736"/>
        <dbReference type="EC" id="5.3.3.4"/>
    </reaction>
</comment>
<dbReference type="AlphaFoldDB" id="A0A7G6TZE1"/>
<dbReference type="PIRSF" id="PIRSF001486">
    <property type="entry name" value="CatC"/>
    <property type="match status" value="1"/>
</dbReference>
<evidence type="ECO:0000256" key="1">
    <source>
        <dbReference type="ARBA" id="ARBA00001739"/>
    </source>
</evidence>
<dbReference type="UniPathway" id="UPA00157">
    <property type="reaction ID" value="UER00260"/>
</dbReference>
<evidence type="ECO:0000256" key="4">
    <source>
        <dbReference type="ARBA" id="ARBA00011365"/>
    </source>
</evidence>
<evidence type="ECO:0000313" key="12">
    <source>
        <dbReference type="Proteomes" id="UP000515291"/>
    </source>
</evidence>
<evidence type="ECO:0000256" key="2">
    <source>
        <dbReference type="ARBA" id="ARBA00005193"/>
    </source>
</evidence>
<evidence type="ECO:0000256" key="9">
    <source>
        <dbReference type="PIRNR" id="PIRNR001486"/>
    </source>
</evidence>